<proteinExistence type="predicted"/>
<feature type="transmembrane region" description="Helical" evidence="2">
    <location>
        <begin position="264"/>
        <end position="283"/>
    </location>
</feature>
<name>A0A6I0EXB7_9FIRM</name>
<feature type="transmembrane region" description="Helical" evidence="2">
    <location>
        <begin position="67"/>
        <end position="87"/>
    </location>
</feature>
<feature type="transmembrane region" description="Helical" evidence="2">
    <location>
        <begin position="321"/>
        <end position="342"/>
    </location>
</feature>
<sequence>MKTLQKCLLSLVLAIAFLDLYLQFTGLQTINSLYPQAILNHLLYALAFPLSFVIGCLFTTVFSRVKFYMVSIALFLIGLCYGGYTITEDFQGIIYLRLIHGVLLSFVLVSTTIYLFDLISTKNIRKSISYYGLFFTIPALAIITFSPNLSNLLGDYWSFYISMFLMIFIATLSILLIDYLVYPLRKTYKRIPSDIISTLKSPGVFYSYLAITISSFSLGILNHQLITINDFNNKPSTILLIAVFMLSVTLVLITKLATIADYIGIFKGILSSLLLLAFAFSSFPLVENTYFVFIPIILVGISYGSIVITTLGKLKEVAEGYIGLMFSLYYILIVSSSLTGYAMSSTSRGSYYNISPLLFACVLIISLCIPLIRLIHHYASDYYKAY</sequence>
<dbReference type="InterPro" id="IPR011701">
    <property type="entry name" value="MFS"/>
</dbReference>
<organism evidence="3 4">
    <name type="scientific">Alkaliphilus pronyensis</name>
    <dbReference type="NCBI Taxonomy" id="1482732"/>
    <lineage>
        <taxon>Bacteria</taxon>
        <taxon>Bacillati</taxon>
        <taxon>Bacillota</taxon>
        <taxon>Clostridia</taxon>
        <taxon>Peptostreptococcales</taxon>
        <taxon>Natronincolaceae</taxon>
        <taxon>Alkaliphilus</taxon>
    </lineage>
</organism>
<gene>
    <name evidence="3" type="ORF">F8154_12585</name>
</gene>
<feature type="transmembrane region" description="Helical" evidence="2">
    <location>
        <begin position="354"/>
        <end position="375"/>
    </location>
</feature>
<keyword evidence="2" id="KW-0812">Transmembrane</keyword>
<dbReference type="EMBL" id="WBZC01000056">
    <property type="protein sequence ID" value="KAB3531625.1"/>
    <property type="molecule type" value="Genomic_DNA"/>
</dbReference>
<feature type="transmembrane region" description="Helical" evidence="2">
    <location>
        <begin position="157"/>
        <end position="182"/>
    </location>
</feature>
<evidence type="ECO:0000313" key="4">
    <source>
        <dbReference type="Proteomes" id="UP000432715"/>
    </source>
</evidence>
<dbReference type="Proteomes" id="UP000432715">
    <property type="component" value="Unassembled WGS sequence"/>
</dbReference>
<dbReference type="InterPro" id="IPR036259">
    <property type="entry name" value="MFS_trans_sf"/>
</dbReference>
<feature type="transmembrane region" description="Helical" evidence="2">
    <location>
        <begin position="128"/>
        <end position="145"/>
    </location>
</feature>
<feature type="transmembrane region" description="Helical" evidence="2">
    <location>
        <begin position="93"/>
        <end position="116"/>
    </location>
</feature>
<feature type="transmembrane region" description="Helical" evidence="2">
    <location>
        <begin position="289"/>
        <end position="309"/>
    </location>
</feature>
<evidence type="ECO:0000256" key="2">
    <source>
        <dbReference type="SAM" id="Phobius"/>
    </source>
</evidence>
<comment type="caution">
    <text evidence="3">The sequence shown here is derived from an EMBL/GenBank/DDBJ whole genome shotgun (WGS) entry which is preliminary data.</text>
</comment>
<reference evidence="3 4" key="1">
    <citation type="submission" date="2019-10" db="EMBL/GenBank/DDBJ databases">
        <title>Alkaliphilus serpentinus sp. nov. and Alkaliphilus pronyensis sp. nov., two novel anaerobic alkaliphilic species isolated from the serpentinized-hosted hydrothermal field of the Prony Bay (New Caledonia).</title>
        <authorList>
            <person name="Postec A."/>
        </authorList>
    </citation>
    <scope>NUCLEOTIDE SEQUENCE [LARGE SCALE GENOMIC DNA]</scope>
    <source>
        <strain evidence="3 4">LacV</strain>
    </source>
</reference>
<comment type="subcellular location">
    <subcellularLocation>
        <location evidence="1">Cell membrane</location>
        <topology evidence="1">Multi-pass membrane protein</topology>
    </subcellularLocation>
</comment>
<keyword evidence="2" id="KW-0472">Membrane</keyword>
<dbReference type="SUPFAM" id="SSF103473">
    <property type="entry name" value="MFS general substrate transporter"/>
    <property type="match status" value="1"/>
</dbReference>
<dbReference type="Gene3D" id="1.20.1250.20">
    <property type="entry name" value="MFS general substrate transporter like domains"/>
    <property type="match status" value="1"/>
</dbReference>
<dbReference type="GO" id="GO:0022857">
    <property type="term" value="F:transmembrane transporter activity"/>
    <property type="evidence" value="ECO:0007669"/>
    <property type="project" value="InterPro"/>
</dbReference>
<keyword evidence="2" id="KW-1133">Transmembrane helix</keyword>
<feature type="transmembrane region" description="Helical" evidence="2">
    <location>
        <begin position="38"/>
        <end position="60"/>
    </location>
</feature>
<evidence type="ECO:0000313" key="3">
    <source>
        <dbReference type="EMBL" id="KAB3531625.1"/>
    </source>
</evidence>
<evidence type="ECO:0000256" key="1">
    <source>
        <dbReference type="ARBA" id="ARBA00004651"/>
    </source>
</evidence>
<dbReference type="Pfam" id="PF07690">
    <property type="entry name" value="MFS_1"/>
    <property type="match status" value="1"/>
</dbReference>
<dbReference type="GO" id="GO:0005886">
    <property type="term" value="C:plasma membrane"/>
    <property type="evidence" value="ECO:0007669"/>
    <property type="project" value="UniProtKB-SubCell"/>
</dbReference>
<feature type="transmembrane region" description="Helical" evidence="2">
    <location>
        <begin position="203"/>
        <end position="226"/>
    </location>
</feature>
<dbReference type="RefSeq" id="WP_151861972.1">
    <property type="nucleotide sequence ID" value="NZ_WBZC01000056.1"/>
</dbReference>
<dbReference type="AlphaFoldDB" id="A0A6I0EXB7"/>
<feature type="transmembrane region" description="Helical" evidence="2">
    <location>
        <begin position="238"/>
        <end position="257"/>
    </location>
</feature>
<accession>A0A6I0EXB7</accession>
<keyword evidence="4" id="KW-1185">Reference proteome</keyword>
<protein>
    <submittedName>
        <fullName evidence="3">MFS transporter</fullName>
    </submittedName>
</protein>
<dbReference type="OrthoDB" id="9827422at2"/>